<evidence type="ECO:0000256" key="6">
    <source>
        <dbReference type="ARBA" id="ARBA00023288"/>
    </source>
</evidence>
<evidence type="ECO:0000256" key="3">
    <source>
        <dbReference type="ARBA" id="ARBA00022723"/>
    </source>
</evidence>
<reference evidence="8" key="1">
    <citation type="submission" date="2022-11" db="EMBL/GenBank/DDBJ databases">
        <title>Centuries of genome instability and evolution in soft-shell clam transmissible cancer (bioRxiv).</title>
        <authorList>
            <person name="Hart S.F.M."/>
            <person name="Yonemitsu M.A."/>
            <person name="Giersch R.M."/>
            <person name="Beal B.F."/>
            <person name="Arriagada G."/>
            <person name="Davis B.W."/>
            <person name="Ostrander E.A."/>
            <person name="Goff S.P."/>
            <person name="Metzger M.J."/>
        </authorList>
    </citation>
    <scope>NUCLEOTIDE SEQUENCE</scope>
    <source>
        <strain evidence="8">MELC-2E11</strain>
        <tissue evidence="8">Siphon/mantle</tissue>
    </source>
</reference>
<proteinExistence type="inferred from homology"/>
<dbReference type="Gene3D" id="1.10.238.10">
    <property type="entry name" value="EF-hand"/>
    <property type="match status" value="1"/>
</dbReference>
<keyword evidence="5" id="KW-0106">Calcium</keyword>
<evidence type="ECO:0000313" key="9">
    <source>
        <dbReference type="Proteomes" id="UP001164746"/>
    </source>
</evidence>
<keyword evidence="3" id="KW-0479">Metal-binding</keyword>
<keyword evidence="6" id="KW-0449">Lipoprotein</keyword>
<dbReference type="PANTHER" id="PTHR23055:SF178">
    <property type="entry name" value="NEUROCALCIN HOMOLOG"/>
    <property type="match status" value="1"/>
</dbReference>
<protein>
    <submittedName>
        <fullName evidence="8">NCALD-like protein</fullName>
    </submittedName>
</protein>
<accession>A0ABY7FKY8</accession>
<dbReference type="PRINTS" id="PR00450">
    <property type="entry name" value="RECOVERIN"/>
</dbReference>
<evidence type="ECO:0000313" key="8">
    <source>
        <dbReference type="EMBL" id="WAR22865.1"/>
    </source>
</evidence>
<comment type="similarity">
    <text evidence="1">Belongs to the recoverin family.</text>
</comment>
<keyword evidence="4" id="KW-0677">Repeat</keyword>
<keyword evidence="2" id="KW-0519">Myristate</keyword>
<sequence>MGAKTSKSESKLDQKSIEKLQHLIKGELSEEEIQSCFKTYQESRQTHKSDLTRDEFKKVYRGIFRCDSSEFAEHIFRTFDQNNDGHVNFQEFLLGLCLAGSKDIETKITWAFKSVCNMASESLVDQIDRELTASHRDHQPPLFDRAADGSHETRDKSAEIADKIFLELDQNRDGYVTLEEFRDGALKMPLVVNLLECATDG</sequence>
<evidence type="ECO:0000256" key="2">
    <source>
        <dbReference type="ARBA" id="ARBA00022707"/>
    </source>
</evidence>
<organism evidence="8 9">
    <name type="scientific">Mya arenaria</name>
    <name type="common">Soft-shell clam</name>
    <dbReference type="NCBI Taxonomy" id="6604"/>
    <lineage>
        <taxon>Eukaryota</taxon>
        <taxon>Metazoa</taxon>
        <taxon>Spiralia</taxon>
        <taxon>Lophotrochozoa</taxon>
        <taxon>Mollusca</taxon>
        <taxon>Bivalvia</taxon>
        <taxon>Autobranchia</taxon>
        <taxon>Heteroconchia</taxon>
        <taxon>Euheterodonta</taxon>
        <taxon>Imparidentia</taxon>
        <taxon>Neoheterodontei</taxon>
        <taxon>Myida</taxon>
        <taxon>Myoidea</taxon>
        <taxon>Myidae</taxon>
        <taxon>Mya</taxon>
    </lineage>
</organism>
<evidence type="ECO:0000256" key="4">
    <source>
        <dbReference type="ARBA" id="ARBA00022737"/>
    </source>
</evidence>
<evidence type="ECO:0000259" key="7">
    <source>
        <dbReference type="PROSITE" id="PS50222"/>
    </source>
</evidence>
<feature type="domain" description="EF-hand" evidence="7">
    <location>
        <begin position="67"/>
        <end position="102"/>
    </location>
</feature>
<dbReference type="InterPro" id="IPR002048">
    <property type="entry name" value="EF_hand_dom"/>
</dbReference>
<evidence type="ECO:0000256" key="1">
    <source>
        <dbReference type="ARBA" id="ARBA00006049"/>
    </source>
</evidence>
<dbReference type="Proteomes" id="UP001164746">
    <property type="component" value="Chromosome 13"/>
</dbReference>
<feature type="domain" description="EF-hand" evidence="7">
    <location>
        <begin position="156"/>
        <end position="191"/>
    </location>
</feature>
<dbReference type="SMART" id="SM00054">
    <property type="entry name" value="EFh"/>
    <property type="match status" value="2"/>
</dbReference>
<dbReference type="PROSITE" id="PS50222">
    <property type="entry name" value="EF_HAND_2"/>
    <property type="match status" value="2"/>
</dbReference>
<keyword evidence="9" id="KW-1185">Reference proteome</keyword>
<dbReference type="InterPro" id="IPR011992">
    <property type="entry name" value="EF-hand-dom_pair"/>
</dbReference>
<dbReference type="InterPro" id="IPR028846">
    <property type="entry name" value="Recoverin"/>
</dbReference>
<dbReference type="Pfam" id="PF00036">
    <property type="entry name" value="EF-hand_1"/>
    <property type="match status" value="1"/>
</dbReference>
<dbReference type="PROSITE" id="PS00018">
    <property type="entry name" value="EF_HAND_1"/>
    <property type="match status" value="2"/>
</dbReference>
<dbReference type="SUPFAM" id="SSF47473">
    <property type="entry name" value="EF-hand"/>
    <property type="match status" value="1"/>
</dbReference>
<evidence type="ECO:0000256" key="5">
    <source>
        <dbReference type="ARBA" id="ARBA00022837"/>
    </source>
</evidence>
<dbReference type="Pfam" id="PF13833">
    <property type="entry name" value="EF-hand_8"/>
    <property type="match status" value="1"/>
</dbReference>
<gene>
    <name evidence="8" type="ORF">MAR_036534</name>
</gene>
<dbReference type="InterPro" id="IPR018247">
    <property type="entry name" value="EF_Hand_1_Ca_BS"/>
</dbReference>
<dbReference type="EMBL" id="CP111024">
    <property type="protein sequence ID" value="WAR22865.1"/>
    <property type="molecule type" value="Genomic_DNA"/>
</dbReference>
<dbReference type="PANTHER" id="PTHR23055">
    <property type="entry name" value="CALCIUM BINDING PROTEINS"/>
    <property type="match status" value="1"/>
</dbReference>
<name>A0ABY7FKY8_MYAAR</name>